<protein>
    <recommendedName>
        <fullName evidence="9">YjgP/YjgQ family permease</fullName>
    </recommendedName>
</protein>
<gene>
    <name evidence="7" type="ORF">DRJ04_02830</name>
</gene>
<reference evidence="7 8" key="1">
    <citation type="submission" date="2018-06" db="EMBL/GenBank/DDBJ databases">
        <title>Extensive metabolic versatility and redundancy in microbially diverse, dynamic hydrothermal sediments.</title>
        <authorList>
            <person name="Dombrowski N."/>
            <person name="Teske A."/>
            <person name="Baker B.J."/>
        </authorList>
    </citation>
    <scope>NUCLEOTIDE SEQUENCE [LARGE SCALE GENOMIC DNA]</scope>
    <source>
        <strain evidence="7">B3_G15</strain>
    </source>
</reference>
<keyword evidence="3 6" id="KW-0812">Transmembrane</keyword>
<dbReference type="GO" id="GO:0015920">
    <property type="term" value="P:lipopolysaccharide transport"/>
    <property type="evidence" value="ECO:0007669"/>
    <property type="project" value="TreeGrafter"/>
</dbReference>
<dbReference type="PANTHER" id="PTHR33529:SF6">
    <property type="entry name" value="YJGP_YJGQ FAMILY PERMEASE"/>
    <property type="match status" value="1"/>
</dbReference>
<evidence type="ECO:0000256" key="2">
    <source>
        <dbReference type="ARBA" id="ARBA00022475"/>
    </source>
</evidence>
<dbReference type="Proteomes" id="UP000280417">
    <property type="component" value="Unassembled WGS sequence"/>
</dbReference>
<proteinExistence type="predicted"/>
<evidence type="ECO:0000256" key="6">
    <source>
        <dbReference type="SAM" id="Phobius"/>
    </source>
</evidence>
<keyword evidence="4 6" id="KW-1133">Transmembrane helix</keyword>
<organism evidence="7 8">
    <name type="scientific">Aerophobetes bacterium</name>
    <dbReference type="NCBI Taxonomy" id="2030807"/>
    <lineage>
        <taxon>Bacteria</taxon>
        <taxon>Candidatus Aerophobota</taxon>
    </lineage>
</organism>
<dbReference type="InterPro" id="IPR005495">
    <property type="entry name" value="LptG/LptF_permease"/>
</dbReference>
<dbReference type="EMBL" id="QMQA01000055">
    <property type="protein sequence ID" value="RLE14204.1"/>
    <property type="molecule type" value="Genomic_DNA"/>
</dbReference>
<dbReference type="PANTHER" id="PTHR33529">
    <property type="entry name" value="SLR0882 PROTEIN-RELATED"/>
    <property type="match status" value="1"/>
</dbReference>
<evidence type="ECO:0000256" key="1">
    <source>
        <dbReference type="ARBA" id="ARBA00004651"/>
    </source>
</evidence>
<feature type="transmembrane region" description="Helical" evidence="6">
    <location>
        <begin position="53"/>
        <end position="82"/>
    </location>
</feature>
<evidence type="ECO:0000313" key="8">
    <source>
        <dbReference type="Proteomes" id="UP000280417"/>
    </source>
</evidence>
<evidence type="ECO:0008006" key="9">
    <source>
        <dbReference type="Google" id="ProtNLM"/>
    </source>
</evidence>
<keyword evidence="5 6" id="KW-0472">Membrane</keyword>
<feature type="transmembrane region" description="Helical" evidence="6">
    <location>
        <begin position="12"/>
        <end position="33"/>
    </location>
</feature>
<dbReference type="GO" id="GO:0043190">
    <property type="term" value="C:ATP-binding cassette (ABC) transporter complex"/>
    <property type="evidence" value="ECO:0007669"/>
    <property type="project" value="TreeGrafter"/>
</dbReference>
<dbReference type="AlphaFoldDB" id="A0A662DEF7"/>
<evidence type="ECO:0000256" key="5">
    <source>
        <dbReference type="ARBA" id="ARBA00023136"/>
    </source>
</evidence>
<keyword evidence="2" id="KW-1003">Cell membrane</keyword>
<feature type="transmembrane region" description="Helical" evidence="6">
    <location>
        <begin position="308"/>
        <end position="327"/>
    </location>
</feature>
<name>A0A662DEF7_UNCAE</name>
<dbReference type="Pfam" id="PF03739">
    <property type="entry name" value="LptF_LptG"/>
    <property type="match status" value="1"/>
</dbReference>
<comment type="caution">
    <text evidence="7">The sequence shown here is derived from an EMBL/GenBank/DDBJ whole genome shotgun (WGS) entry which is preliminary data.</text>
</comment>
<comment type="subcellular location">
    <subcellularLocation>
        <location evidence="1">Cell membrane</location>
        <topology evidence="1">Multi-pass membrane protein</topology>
    </subcellularLocation>
</comment>
<evidence type="ECO:0000313" key="7">
    <source>
        <dbReference type="EMBL" id="RLE14204.1"/>
    </source>
</evidence>
<evidence type="ECO:0000256" key="3">
    <source>
        <dbReference type="ARBA" id="ARBA00022692"/>
    </source>
</evidence>
<accession>A0A662DEF7</accession>
<feature type="transmembrane region" description="Helical" evidence="6">
    <location>
        <begin position="103"/>
        <end position="124"/>
    </location>
</feature>
<sequence length="360" mass="41621">MKIIHRYILKETLWPFLFGFLFFNFILFVGIIFDLTRLIFVESVPLLKVLELILFSLPSFFDIVVPVSLLFSILLSFGRLSADGEITALRSSGISLLQIESPVLFFAILLTFISLLFSALLTPWCNQRYKSTYQEVLLHRPALQLKEKTIISINDKKIYTFELDEKTGMMRQIMLYEFLPFSNQKFPQISIARKGKIIKERILLEGVKLYRSGANYKLFQYGEFDQQTIYLHAENYAEKKLKKESWDMTFTEIKNKLREKGLSPEERKKLEIDLQGRIAIPFATFILGILAIPLGIKVERGDKSISLGISLIVVIVYYIFFLAGNFLAKAELLSPFLGAWIPNFILLALGVWLNIEMIKR</sequence>
<feature type="transmembrane region" description="Helical" evidence="6">
    <location>
        <begin position="333"/>
        <end position="355"/>
    </location>
</feature>
<evidence type="ECO:0000256" key="4">
    <source>
        <dbReference type="ARBA" id="ARBA00022989"/>
    </source>
</evidence>
<feature type="transmembrane region" description="Helical" evidence="6">
    <location>
        <begin position="278"/>
        <end position="296"/>
    </location>
</feature>